<protein>
    <submittedName>
        <fullName evidence="2">Uncharacterized protein</fullName>
    </submittedName>
</protein>
<evidence type="ECO:0000256" key="1">
    <source>
        <dbReference type="SAM" id="Phobius"/>
    </source>
</evidence>
<organism evidence="2">
    <name type="scientific">Amphimedon queenslandica</name>
    <name type="common">Sponge</name>
    <dbReference type="NCBI Taxonomy" id="400682"/>
    <lineage>
        <taxon>Eukaryota</taxon>
        <taxon>Metazoa</taxon>
        <taxon>Porifera</taxon>
        <taxon>Demospongiae</taxon>
        <taxon>Heteroscleromorpha</taxon>
        <taxon>Haplosclerida</taxon>
        <taxon>Niphatidae</taxon>
        <taxon>Amphimedon</taxon>
    </lineage>
</organism>
<dbReference type="InParanoid" id="A0A1X7VAI0"/>
<keyword evidence="1" id="KW-1133">Transmembrane helix</keyword>
<keyword evidence="1" id="KW-0472">Membrane</keyword>
<name>A0A1X7VAI0_AMPQE</name>
<reference evidence="2" key="1">
    <citation type="submission" date="2017-05" db="UniProtKB">
        <authorList>
            <consortium name="EnsemblMetazoa"/>
        </authorList>
    </citation>
    <scope>IDENTIFICATION</scope>
</reference>
<feature type="transmembrane region" description="Helical" evidence="1">
    <location>
        <begin position="6"/>
        <end position="29"/>
    </location>
</feature>
<proteinExistence type="predicted"/>
<sequence>QQWLIYHEIVILIETDALFLISVTLLCLISDGKREREREV</sequence>
<evidence type="ECO:0000313" key="2">
    <source>
        <dbReference type="EnsemblMetazoa" id="Aqu2.1.36532_001"/>
    </source>
</evidence>
<accession>A0A1X7VAI0</accession>
<dbReference type="AlphaFoldDB" id="A0A1X7VAI0"/>
<keyword evidence="1" id="KW-0812">Transmembrane</keyword>
<dbReference type="EnsemblMetazoa" id="Aqu2.1.36532_001">
    <property type="protein sequence ID" value="Aqu2.1.36532_001"/>
    <property type="gene ID" value="Aqu2.1.36532"/>
</dbReference>